<dbReference type="SUPFAM" id="SSF53822">
    <property type="entry name" value="Periplasmic binding protein-like I"/>
    <property type="match status" value="1"/>
</dbReference>
<proteinExistence type="inferred from homology"/>
<keyword evidence="2" id="KW-1003">Cell membrane</keyword>
<evidence type="ECO:0000313" key="14">
    <source>
        <dbReference type="Ensembl" id="ENSNMLP00000021133.1"/>
    </source>
</evidence>
<dbReference type="InterPro" id="IPR000068">
    <property type="entry name" value="GPCR_3_Ca_sens_rcpt-rel"/>
</dbReference>
<evidence type="ECO:0000313" key="15">
    <source>
        <dbReference type="Proteomes" id="UP000694523"/>
    </source>
</evidence>
<keyword evidence="7 12" id="KW-0472">Membrane</keyword>
<accession>A0A8C6TJ19</accession>
<evidence type="ECO:0000256" key="3">
    <source>
        <dbReference type="ARBA" id="ARBA00022692"/>
    </source>
</evidence>
<protein>
    <recommendedName>
        <fullName evidence="13">G-protein coupled receptors family 3 profile domain-containing protein</fullName>
    </recommendedName>
</protein>
<feature type="transmembrane region" description="Helical" evidence="12">
    <location>
        <begin position="694"/>
        <end position="717"/>
    </location>
</feature>
<evidence type="ECO:0000256" key="1">
    <source>
        <dbReference type="ARBA" id="ARBA00004651"/>
    </source>
</evidence>
<evidence type="ECO:0000256" key="2">
    <source>
        <dbReference type="ARBA" id="ARBA00022475"/>
    </source>
</evidence>
<dbReference type="FunFam" id="3.40.50.2300:FF:000016">
    <property type="entry name" value="Taste 1 receptor member 2"/>
    <property type="match status" value="1"/>
</dbReference>
<dbReference type="PROSITE" id="PS00980">
    <property type="entry name" value="G_PROTEIN_RECEP_F3_2"/>
    <property type="match status" value="1"/>
</dbReference>
<evidence type="ECO:0000256" key="5">
    <source>
        <dbReference type="ARBA" id="ARBA00022989"/>
    </source>
</evidence>
<dbReference type="Pfam" id="PF00003">
    <property type="entry name" value="7tm_3"/>
    <property type="match status" value="1"/>
</dbReference>
<keyword evidence="8" id="KW-0675">Receptor</keyword>
<feature type="transmembrane region" description="Helical" evidence="12">
    <location>
        <begin position="573"/>
        <end position="592"/>
    </location>
</feature>
<feature type="transmembrane region" description="Helical" evidence="12">
    <location>
        <begin position="729"/>
        <end position="751"/>
    </location>
</feature>
<dbReference type="FunFam" id="2.10.50.30:FF:000004">
    <property type="entry name" value="Taste receptor type 1 member 3-like protein"/>
    <property type="match status" value="1"/>
</dbReference>
<dbReference type="InterPro" id="IPR017978">
    <property type="entry name" value="GPCR_3_C"/>
</dbReference>
<keyword evidence="3 12" id="KW-0812">Transmembrane</keyword>
<keyword evidence="6" id="KW-0297">G-protein coupled receptor</keyword>
<name>A0A8C6TJ19_9GOBI</name>
<feature type="transmembrane region" description="Helical" evidence="12">
    <location>
        <begin position="757"/>
        <end position="777"/>
    </location>
</feature>
<evidence type="ECO:0000259" key="13">
    <source>
        <dbReference type="PROSITE" id="PS50259"/>
    </source>
</evidence>
<keyword evidence="9" id="KW-0325">Glycoprotein</keyword>
<feature type="transmembrane region" description="Helical" evidence="12">
    <location>
        <begin position="545"/>
        <end position="566"/>
    </location>
</feature>
<reference evidence="14" key="1">
    <citation type="submission" date="2025-08" db="UniProtKB">
        <authorList>
            <consortium name="Ensembl"/>
        </authorList>
    </citation>
    <scope>IDENTIFICATION</scope>
</reference>
<dbReference type="Proteomes" id="UP000694523">
    <property type="component" value="Unplaced"/>
</dbReference>
<dbReference type="InterPro" id="IPR001828">
    <property type="entry name" value="ANF_lig-bd_rcpt"/>
</dbReference>
<dbReference type="InterPro" id="IPR028082">
    <property type="entry name" value="Peripla_BP_I"/>
</dbReference>
<evidence type="ECO:0000256" key="7">
    <source>
        <dbReference type="ARBA" id="ARBA00023136"/>
    </source>
</evidence>
<sequence length="808" mass="91271">MLFKGPTGFAWLNQQIKPILCQTEHIFFCILFCKLSLQLTTSEIQAGDFLIGGLFEVHDMTEVTPEFLMLLQPFIVANYRRLQLMRFAVEQINNSTQLLPGVTLGYEIFDLCSDTRSFPGILDFISVNESVRPWHQLQPLPGNMTSKVISVIGTYSSTKTRTLAPILTMDFIPLVNYGSSSSAFSEKVKYPSIMRTVLPNQQMIEAMVTILLHFRWHWVAFLFDNGEYSTDGADLFLKKIKDTEICLAYSDEVNANTNFSEMFQKIDTQKINVVIIFAPGRTASMVIQAAINLKISKKVWMATDAWAFNRKLLEMSKIDSIGTVIGIIQPESEIPGFHDFLYSLQNISGQGEERVCSQMCNCRQLTTEEIVAADPAYSFPVYSAVYVVAHALHNLLQCESGQCNTSTTVLAELKTSNFTLLNKTIKFDENGDPEFGFYSIVFWNNEEAEEVGFFKMYPFVDYYINSTKIQWYTNGKVPTSLCSQDCPVGSAKLQNGIHTCCFDCIVCLNGTYINTTADPYTCVNCFATEWSTTASTSCRPRSVEFISFEDTAAMVTLFGTVGFVVVRSAGGPMCFLILGCLCLCSVSVFFYFGKPQEAFCILRLLPFVLFYTVCLACFVVRSFQIVSIFKIGAKYPSVQRWWMKYHGQWLVIAVAFILQVLLMLISYTSVPPKLYNETVLYPEQIVLACDINRAAVIGSLILCATLCLLCFVFSYMGKELPKNYNEAKAITFCLLLLALTWVIFATIFILYRGKHLQTLNALAVLSSLYSFLLWYFLPKCCIILFQPEKNTPQYFQGLIQSYTKTISQ</sequence>
<evidence type="ECO:0000256" key="9">
    <source>
        <dbReference type="ARBA" id="ARBA00023180"/>
    </source>
</evidence>
<evidence type="ECO:0000256" key="8">
    <source>
        <dbReference type="ARBA" id="ARBA00023170"/>
    </source>
</evidence>
<keyword evidence="15" id="KW-1185">Reference proteome</keyword>
<evidence type="ECO:0000256" key="12">
    <source>
        <dbReference type="SAM" id="Phobius"/>
    </source>
</evidence>
<comment type="similarity">
    <text evidence="11">Belongs to the G-protein coupled receptor 3 family. TAS1R subfamily.</text>
</comment>
<dbReference type="Pfam" id="PF07562">
    <property type="entry name" value="NCD3G"/>
    <property type="match status" value="1"/>
</dbReference>
<feature type="transmembrane region" description="Helical" evidence="12">
    <location>
        <begin position="604"/>
        <end position="629"/>
    </location>
</feature>
<feature type="domain" description="G-protein coupled receptors family 3 profile" evidence="13">
    <location>
        <begin position="565"/>
        <end position="791"/>
    </location>
</feature>
<evidence type="ECO:0000256" key="4">
    <source>
        <dbReference type="ARBA" id="ARBA00022729"/>
    </source>
</evidence>
<dbReference type="Pfam" id="PF01094">
    <property type="entry name" value="ANF_receptor"/>
    <property type="match status" value="1"/>
</dbReference>
<reference evidence="14" key="2">
    <citation type="submission" date="2025-09" db="UniProtKB">
        <authorList>
            <consortium name="Ensembl"/>
        </authorList>
    </citation>
    <scope>IDENTIFICATION</scope>
</reference>
<dbReference type="PANTHER" id="PTHR24061:SF441">
    <property type="entry name" value="TASTE RECEPTOR TYPE 1 MEMBER 2B-RELATED"/>
    <property type="match status" value="1"/>
</dbReference>
<dbReference type="Gene3D" id="3.40.50.2300">
    <property type="match status" value="2"/>
</dbReference>
<evidence type="ECO:0000256" key="10">
    <source>
        <dbReference type="ARBA" id="ARBA00023224"/>
    </source>
</evidence>
<dbReference type="GO" id="GO:0050909">
    <property type="term" value="P:sensory perception of taste"/>
    <property type="evidence" value="ECO:0007669"/>
    <property type="project" value="UniProtKB-ARBA"/>
</dbReference>
<dbReference type="PRINTS" id="PR00248">
    <property type="entry name" value="GPCRMGR"/>
</dbReference>
<dbReference type="Gene3D" id="2.10.50.30">
    <property type="entry name" value="GPCR, family 3, nine cysteines domain"/>
    <property type="match status" value="1"/>
</dbReference>
<dbReference type="PROSITE" id="PS50259">
    <property type="entry name" value="G_PROTEIN_RECEP_F3_4"/>
    <property type="match status" value="1"/>
</dbReference>
<evidence type="ECO:0000256" key="11">
    <source>
        <dbReference type="ARBA" id="ARBA00038492"/>
    </source>
</evidence>
<dbReference type="InterPro" id="IPR017979">
    <property type="entry name" value="GPCR_3_CS"/>
</dbReference>
<organism evidence="14 15">
    <name type="scientific">Neogobius melanostomus</name>
    <name type="common">round goby</name>
    <dbReference type="NCBI Taxonomy" id="47308"/>
    <lineage>
        <taxon>Eukaryota</taxon>
        <taxon>Metazoa</taxon>
        <taxon>Chordata</taxon>
        <taxon>Craniata</taxon>
        <taxon>Vertebrata</taxon>
        <taxon>Euteleostomi</taxon>
        <taxon>Actinopterygii</taxon>
        <taxon>Neopterygii</taxon>
        <taxon>Teleostei</taxon>
        <taxon>Neoteleostei</taxon>
        <taxon>Acanthomorphata</taxon>
        <taxon>Gobiaria</taxon>
        <taxon>Gobiiformes</taxon>
        <taxon>Gobioidei</taxon>
        <taxon>Gobiidae</taxon>
        <taxon>Benthophilinae</taxon>
        <taxon>Neogobiini</taxon>
        <taxon>Neogobius</taxon>
    </lineage>
</organism>
<dbReference type="InterPro" id="IPR038550">
    <property type="entry name" value="GPCR_3_9-Cys_sf"/>
</dbReference>
<feature type="transmembrane region" description="Helical" evidence="12">
    <location>
        <begin position="649"/>
        <end position="670"/>
    </location>
</feature>
<dbReference type="GO" id="GO:0005886">
    <property type="term" value="C:plasma membrane"/>
    <property type="evidence" value="ECO:0007669"/>
    <property type="project" value="UniProtKB-SubCell"/>
</dbReference>
<evidence type="ECO:0000256" key="6">
    <source>
        <dbReference type="ARBA" id="ARBA00023040"/>
    </source>
</evidence>
<keyword evidence="10" id="KW-0807">Transducer</keyword>
<dbReference type="InterPro" id="IPR000337">
    <property type="entry name" value="GPCR_3"/>
</dbReference>
<keyword evidence="5 12" id="KW-1133">Transmembrane helix</keyword>
<comment type="subcellular location">
    <subcellularLocation>
        <location evidence="1">Cell membrane</location>
        <topology evidence="1">Multi-pass membrane protein</topology>
    </subcellularLocation>
</comment>
<dbReference type="InterPro" id="IPR011500">
    <property type="entry name" value="GPCR_3_9-Cys_dom"/>
</dbReference>
<dbReference type="PANTHER" id="PTHR24061">
    <property type="entry name" value="CALCIUM-SENSING RECEPTOR-RELATED"/>
    <property type="match status" value="1"/>
</dbReference>
<dbReference type="GO" id="GO:0004930">
    <property type="term" value="F:G protein-coupled receptor activity"/>
    <property type="evidence" value="ECO:0007669"/>
    <property type="project" value="UniProtKB-KW"/>
</dbReference>
<dbReference type="Ensembl" id="ENSNMLT00000023704.1">
    <property type="protein sequence ID" value="ENSNMLP00000021133.1"/>
    <property type="gene ID" value="ENSNMLG00000013095.1"/>
</dbReference>
<dbReference type="AlphaFoldDB" id="A0A8C6TJ19"/>
<keyword evidence="4" id="KW-0732">Signal</keyword>